<feature type="region of interest" description="Disordered" evidence="1">
    <location>
        <begin position="1"/>
        <end position="21"/>
    </location>
</feature>
<feature type="domain" description="Solute carrier family 3 member 2 N-terminal" evidence="3">
    <location>
        <begin position="21"/>
        <end position="85"/>
    </location>
</feature>
<dbReference type="PANTHER" id="PTHR46673:SF1">
    <property type="entry name" value="4F2 CELL-SURFACE ANTIGEN HEAVY CHAIN"/>
    <property type="match status" value="1"/>
</dbReference>
<dbReference type="Proteomes" id="UP001158576">
    <property type="component" value="Chromosome 1"/>
</dbReference>
<gene>
    <name evidence="4" type="ORF">OKIOD_LOCUS9916</name>
</gene>
<dbReference type="InterPro" id="IPR042280">
    <property type="entry name" value="SLC3A2"/>
</dbReference>
<accession>A0ABN7SRB6</accession>
<evidence type="ECO:0000313" key="4">
    <source>
        <dbReference type="EMBL" id="CAG5104227.1"/>
    </source>
</evidence>
<dbReference type="Pfam" id="PF16028">
    <property type="entry name" value="SLC3A2_N"/>
    <property type="match status" value="1"/>
</dbReference>
<protein>
    <submittedName>
        <fullName evidence="4">Oidioi.mRNA.OKI2018_I69.chr1.g1151.t1.cds</fullName>
    </submittedName>
</protein>
<name>A0ABN7SRB6_OIKDI</name>
<evidence type="ECO:0000256" key="1">
    <source>
        <dbReference type="SAM" id="MobiDB-lite"/>
    </source>
</evidence>
<dbReference type="PANTHER" id="PTHR46673">
    <property type="entry name" value="4F2 CELL-SURFACE ANTIGEN HEAVY CHAIN"/>
    <property type="match status" value="1"/>
</dbReference>
<sequence>MSDVENQATEKSKLNETPSDNSGCYTKEELLELSDTPGWNMARRVLLLLFWISWFGMIAWSVLIVVQAPKCKPEPVQASFTQGALGQLDCSKNTSDLVQAVKDLEHGKFQGIVLSLCPAGSEEKIGEVLGAANAKNIKMITSIDAADLDSYDYSLKNSTSSGVILLNVDSALTLANIPKDFDVFVQSSDAGITVAGDHYWFKSVNSISSAKSWLAETVGAYNQTEPTPGVEKWAIDSDAATKETLWIAEDFNSVAQVALTGALPGGFVFPVEMKDKFGELSSIRGQQIPLRAISGSEITWFGDDAGFSRKFDLHPVVDSIFNLGAGQLDLTSVRGAFAGTRARLYPAGEADDQILAAGDARIYSVSEE</sequence>
<dbReference type="EMBL" id="OU015566">
    <property type="protein sequence ID" value="CAG5104227.1"/>
    <property type="molecule type" value="Genomic_DNA"/>
</dbReference>
<evidence type="ECO:0000259" key="3">
    <source>
        <dbReference type="Pfam" id="PF16028"/>
    </source>
</evidence>
<organism evidence="4 5">
    <name type="scientific">Oikopleura dioica</name>
    <name type="common">Tunicate</name>
    <dbReference type="NCBI Taxonomy" id="34765"/>
    <lineage>
        <taxon>Eukaryota</taxon>
        <taxon>Metazoa</taxon>
        <taxon>Chordata</taxon>
        <taxon>Tunicata</taxon>
        <taxon>Appendicularia</taxon>
        <taxon>Copelata</taxon>
        <taxon>Oikopleuridae</taxon>
        <taxon>Oikopleura</taxon>
    </lineage>
</organism>
<feature type="transmembrane region" description="Helical" evidence="2">
    <location>
        <begin position="45"/>
        <end position="66"/>
    </location>
</feature>
<evidence type="ECO:0000256" key="2">
    <source>
        <dbReference type="SAM" id="Phobius"/>
    </source>
</evidence>
<proteinExistence type="predicted"/>
<evidence type="ECO:0000313" key="5">
    <source>
        <dbReference type="Proteomes" id="UP001158576"/>
    </source>
</evidence>
<keyword evidence="2" id="KW-0472">Membrane</keyword>
<reference evidence="4 5" key="1">
    <citation type="submission" date="2021-04" db="EMBL/GenBank/DDBJ databases">
        <authorList>
            <person name="Bliznina A."/>
        </authorList>
    </citation>
    <scope>NUCLEOTIDE SEQUENCE [LARGE SCALE GENOMIC DNA]</scope>
</reference>
<keyword evidence="5" id="KW-1185">Reference proteome</keyword>
<dbReference type="InterPro" id="IPR031984">
    <property type="entry name" value="SLC3A2_N"/>
</dbReference>
<keyword evidence="2" id="KW-1133">Transmembrane helix</keyword>
<keyword evidence="2" id="KW-0812">Transmembrane</keyword>